<dbReference type="InterPro" id="IPR018060">
    <property type="entry name" value="HTH_AraC"/>
</dbReference>
<dbReference type="AlphaFoldDB" id="A0A3B0S4Q2"/>
<dbReference type="GO" id="GO:0003700">
    <property type="term" value="F:DNA-binding transcription factor activity"/>
    <property type="evidence" value="ECO:0007669"/>
    <property type="project" value="InterPro"/>
</dbReference>
<gene>
    <name evidence="5" type="ORF">MNBD_ALPHA02-2337</name>
</gene>
<accession>A0A3B0S4Q2</accession>
<dbReference type="EMBL" id="UOED01000124">
    <property type="protein sequence ID" value="VAV98031.1"/>
    <property type="molecule type" value="Genomic_DNA"/>
</dbReference>
<name>A0A3B0S4Q2_9ZZZZ</name>
<dbReference type="Pfam" id="PF14525">
    <property type="entry name" value="AraC_binding_2"/>
    <property type="match status" value="1"/>
</dbReference>
<organism evidence="5">
    <name type="scientific">hydrothermal vent metagenome</name>
    <dbReference type="NCBI Taxonomy" id="652676"/>
    <lineage>
        <taxon>unclassified sequences</taxon>
        <taxon>metagenomes</taxon>
        <taxon>ecological metagenomes</taxon>
    </lineage>
</organism>
<evidence type="ECO:0000313" key="5">
    <source>
        <dbReference type="EMBL" id="VAV98031.1"/>
    </source>
</evidence>
<keyword evidence="3" id="KW-0804">Transcription</keyword>
<dbReference type="InterPro" id="IPR035418">
    <property type="entry name" value="AraC-bd_2"/>
</dbReference>
<dbReference type="InterPro" id="IPR009057">
    <property type="entry name" value="Homeodomain-like_sf"/>
</dbReference>
<dbReference type="Pfam" id="PF12833">
    <property type="entry name" value="HTH_18"/>
    <property type="match status" value="1"/>
</dbReference>
<dbReference type="GO" id="GO:0043565">
    <property type="term" value="F:sequence-specific DNA binding"/>
    <property type="evidence" value="ECO:0007669"/>
    <property type="project" value="InterPro"/>
</dbReference>
<feature type="domain" description="HTH araC/xylS-type" evidence="4">
    <location>
        <begin position="221"/>
        <end position="321"/>
    </location>
</feature>
<proteinExistence type="predicted"/>
<dbReference type="PROSITE" id="PS00041">
    <property type="entry name" value="HTH_ARAC_FAMILY_1"/>
    <property type="match status" value="1"/>
</dbReference>
<dbReference type="PROSITE" id="PS01124">
    <property type="entry name" value="HTH_ARAC_FAMILY_2"/>
    <property type="match status" value="1"/>
</dbReference>
<sequence>MTMPLEKYGLFQTTDADEAREIVSKVYCDHTLKPSRSGLLDACHNRARLSSVSVNYMQYGTDIQVEPGYLSRFFLFQLPIEGAARISADDKEFTTTVGMASAINPTDYTKMHWNEDCKKLMVQVRAEAMETRLSRLLMRPIDRPILFDPCITANDSLAHNWWRQVRHLIDDLDNGLDPWRSRNILEDMERNLLTSLLYSFRHNYMDALQAQEVQAAPKHVKLAEDYIHAHLKDPLSIDDLVTVTGVSQRSVFEGFKSFRGTTPMKYVLQLRLEKVRGELLSSGPNRTVTDIALKWGFNQLGRFSVCYKKVYGESPSETLKK</sequence>
<dbReference type="SMART" id="SM00342">
    <property type="entry name" value="HTH_ARAC"/>
    <property type="match status" value="1"/>
</dbReference>
<protein>
    <submittedName>
        <fullName evidence="5">BenABC operon transcriptional activator BenR</fullName>
    </submittedName>
</protein>
<dbReference type="Gene3D" id="1.10.10.60">
    <property type="entry name" value="Homeodomain-like"/>
    <property type="match status" value="1"/>
</dbReference>
<dbReference type="PANTHER" id="PTHR46796:SF12">
    <property type="entry name" value="HTH-TYPE DNA-BINDING TRANSCRIPTIONAL ACTIVATOR EUTR"/>
    <property type="match status" value="1"/>
</dbReference>
<dbReference type="InterPro" id="IPR018062">
    <property type="entry name" value="HTH_AraC-typ_CS"/>
</dbReference>
<dbReference type="SUPFAM" id="SSF46689">
    <property type="entry name" value="Homeodomain-like"/>
    <property type="match status" value="2"/>
</dbReference>
<evidence type="ECO:0000259" key="4">
    <source>
        <dbReference type="PROSITE" id="PS01124"/>
    </source>
</evidence>
<keyword evidence="1" id="KW-0805">Transcription regulation</keyword>
<evidence type="ECO:0000256" key="2">
    <source>
        <dbReference type="ARBA" id="ARBA00023125"/>
    </source>
</evidence>
<evidence type="ECO:0000256" key="1">
    <source>
        <dbReference type="ARBA" id="ARBA00023015"/>
    </source>
</evidence>
<keyword evidence="2" id="KW-0238">DNA-binding</keyword>
<reference evidence="5" key="1">
    <citation type="submission" date="2018-06" db="EMBL/GenBank/DDBJ databases">
        <authorList>
            <person name="Zhirakovskaya E."/>
        </authorList>
    </citation>
    <scope>NUCLEOTIDE SEQUENCE</scope>
</reference>
<dbReference type="PANTHER" id="PTHR46796">
    <property type="entry name" value="HTH-TYPE TRANSCRIPTIONAL ACTIVATOR RHAS-RELATED"/>
    <property type="match status" value="1"/>
</dbReference>
<evidence type="ECO:0000256" key="3">
    <source>
        <dbReference type="ARBA" id="ARBA00023163"/>
    </source>
</evidence>
<dbReference type="InterPro" id="IPR050204">
    <property type="entry name" value="AraC_XylS_family_regulators"/>
</dbReference>